<dbReference type="EMBL" id="BBMS01000141">
    <property type="protein sequence ID" value="GAL31230.1"/>
    <property type="molecule type" value="Genomic_DNA"/>
</dbReference>
<accession>A0ABQ0JR49</accession>
<organism evidence="1 2">
    <name type="scientific">Vibrio variabilis</name>
    <dbReference type="NCBI Taxonomy" id="990271"/>
    <lineage>
        <taxon>Bacteria</taxon>
        <taxon>Pseudomonadati</taxon>
        <taxon>Pseudomonadota</taxon>
        <taxon>Gammaproteobacteria</taxon>
        <taxon>Vibrionales</taxon>
        <taxon>Vibrionaceae</taxon>
        <taxon>Vibrio</taxon>
    </lineage>
</organism>
<sequence length="39" mass="4513">MINQGSHNVMVAATKTWTIKPNYFIDLVFDGSEWLEAER</sequence>
<dbReference type="Proteomes" id="UP000029223">
    <property type="component" value="Unassembled WGS sequence"/>
</dbReference>
<gene>
    <name evidence="1" type="ORF">JCM19239_1354</name>
</gene>
<evidence type="ECO:0000313" key="1">
    <source>
        <dbReference type="EMBL" id="GAL31230.1"/>
    </source>
</evidence>
<keyword evidence="2" id="KW-1185">Reference proteome</keyword>
<reference evidence="2" key="1">
    <citation type="submission" date="2014-09" db="EMBL/GenBank/DDBJ databases">
        <title>Vibrio variabilis JCM 19239. (C206) whole genome shotgun sequence.</title>
        <authorList>
            <person name="Sawabe T."/>
            <person name="Meirelles P."/>
            <person name="Nakanishi M."/>
            <person name="Sayaka M."/>
            <person name="Hattori M."/>
            <person name="Ohkuma M."/>
        </authorList>
    </citation>
    <scope>NUCLEOTIDE SEQUENCE [LARGE SCALE GENOMIC DNA]</scope>
    <source>
        <strain evidence="2">JCM 19239</strain>
    </source>
</reference>
<name>A0ABQ0JR49_9VIBR</name>
<comment type="caution">
    <text evidence="1">The sequence shown here is derived from an EMBL/GenBank/DDBJ whole genome shotgun (WGS) entry which is preliminary data.</text>
</comment>
<reference evidence="2" key="2">
    <citation type="submission" date="2014-09" db="EMBL/GenBank/DDBJ databases">
        <authorList>
            <consortium name="NBRP consortium"/>
            <person name="Sawabe T."/>
            <person name="Meirelles P."/>
            <person name="Nakanishi M."/>
            <person name="Sayaka M."/>
            <person name="Hattori M."/>
            <person name="Ohkuma M."/>
        </authorList>
    </citation>
    <scope>NUCLEOTIDE SEQUENCE [LARGE SCALE GENOMIC DNA]</scope>
    <source>
        <strain evidence="2">JCM 19239</strain>
    </source>
</reference>
<protein>
    <submittedName>
        <fullName evidence="1">Uncharacterized protein</fullName>
    </submittedName>
</protein>
<evidence type="ECO:0000313" key="2">
    <source>
        <dbReference type="Proteomes" id="UP000029223"/>
    </source>
</evidence>
<proteinExistence type="predicted"/>